<dbReference type="Gene3D" id="3.40.50.300">
    <property type="entry name" value="P-loop containing nucleotide triphosphate hydrolases"/>
    <property type="match status" value="1"/>
</dbReference>
<feature type="transmembrane region" description="Helical" evidence="4">
    <location>
        <begin position="232"/>
        <end position="249"/>
    </location>
</feature>
<dbReference type="Pfam" id="PF00488">
    <property type="entry name" value="MutS_V"/>
    <property type="match status" value="1"/>
</dbReference>
<proteinExistence type="predicted"/>
<dbReference type="SMART" id="SM00534">
    <property type="entry name" value="MUTSac"/>
    <property type="match status" value="1"/>
</dbReference>
<keyword evidence="7" id="KW-1185">Reference proteome</keyword>
<protein>
    <submittedName>
        <fullName evidence="6">DNA mismatch repair protein</fullName>
    </submittedName>
</protein>
<keyword evidence="1" id="KW-0547">Nucleotide-binding</keyword>
<name>A0ABW5Z9L9_9FLAO</name>
<keyword evidence="4" id="KW-0472">Membrane</keyword>
<evidence type="ECO:0000313" key="6">
    <source>
        <dbReference type="EMBL" id="MFD2909412.1"/>
    </source>
</evidence>
<keyword evidence="4" id="KW-1133">Transmembrane helix</keyword>
<feature type="transmembrane region" description="Helical" evidence="4">
    <location>
        <begin position="50"/>
        <end position="68"/>
    </location>
</feature>
<evidence type="ECO:0000313" key="7">
    <source>
        <dbReference type="Proteomes" id="UP001597549"/>
    </source>
</evidence>
<evidence type="ECO:0000259" key="5">
    <source>
        <dbReference type="SMART" id="SM00534"/>
    </source>
</evidence>
<evidence type="ECO:0000256" key="2">
    <source>
        <dbReference type="ARBA" id="ARBA00022840"/>
    </source>
</evidence>
<keyword evidence="3" id="KW-0238">DNA-binding</keyword>
<keyword evidence="2" id="KW-0067">ATP-binding</keyword>
<feature type="domain" description="DNA mismatch repair proteins mutS family" evidence="5">
    <location>
        <begin position="415"/>
        <end position="585"/>
    </location>
</feature>
<reference evidence="7" key="1">
    <citation type="journal article" date="2019" name="Int. J. Syst. Evol. Microbiol.">
        <title>The Global Catalogue of Microorganisms (GCM) 10K type strain sequencing project: providing services to taxonomists for standard genome sequencing and annotation.</title>
        <authorList>
            <consortium name="The Broad Institute Genomics Platform"/>
            <consortium name="The Broad Institute Genome Sequencing Center for Infectious Disease"/>
            <person name="Wu L."/>
            <person name="Ma J."/>
        </authorList>
    </citation>
    <scope>NUCLEOTIDE SEQUENCE [LARGE SCALE GENOMIC DNA]</scope>
    <source>
        <strain evidence="7">KCTC 52644</strain>
    </source>
</reference>
<evidence type="ECO:0000256" key="1">
    <source>
        <dbReference type="ARBA" id="ARBA00022741"/>
    </source>
</evidence>
<dbReference type="InterPro" id="IPR027417">
    <property type="entry name" value="P-loop_NTPase"/>
</dbReference>
<dbReference type="InterPro" id="IPR045076">
    <property type="entry name" value="MutS"/>
</dbReference>
<dbReference type="PANTHER" id="PTHR11361:SF99">
    <property type="entry name" value="DNA MISMATCH REPAIR PROTEIN"/>
    <property type="match status" value="1"/>
</dbReference>
<dbReference type="Gene3D" id="1.10.1420.10">
    <property type="match status" value="1"/>
</dbReference>
<dbReference type="PANTHER" id="PTHR11361">
    <property type="entry name" value="DNA MISMATCH REPAIR PROTEIN MUTS FAMILY MEMBER"/>
    <property type="match status" value="1"/>
</dbReference>
<keyword evidence="4" id="KW-0812">Transmembrane</keyword>
<dbReference type="InterPro" id="IPR000432">
    <property type="entry name" value="DNA_mismatch_repair_MutS_C"/>
</dbReference>
<feature type="transmembrane region" description="Helical" evidence="4">
    <location>
        <begin position="208"/>
        <end position="226"/>
    </location>
</feature>
<comment type="caution">
    <text evidence="6">The sequence shown here is derived from an EMBL/GenBank/DDBJ whole genome shotgun (WGS) entry which is preliminary data.</text>
</comment>
<dbReference type="SUPFAM" id="SSF48334">
    <property type="entry name" value="DNA repair protein MutS, domain III"/>
    <property type="match status" value="1"/>
</dbReference>
<gene>
    <name evidence="6" type="ORF">ACFSX9_11800</name>
</gene>
<evidence type="ECO:0000256" key="3">
    <source>
        <dbReference type="ARBA" id="ARBA00023125"/>
    </source>
</evidence>
<evidence type="ECO:0000256" key="4">
    <source>
        <dbReference type="SAM" id="Phobius"/>
    </source>
</evidence>
<dbReference type="EMBL" id="JBHUOL010000018">
    <property type="protein sequence ID" value="MFD2909412.1"/>
    <property type="molecule type" value="Genomic_DNA"/>
</dbReference>
<sequence length="590" mass="67771">MKKYEKFKIKYSEEYDRLSKHYNLIGSLRLFIVIALLFLIYQSFTTNQTIYILLSILMFVAFLILMKIHEKISWNRKIKKQLIAINTDEISYLKREAIPFEDGSSYMDLKHFYSFDLDFFGANSLFQNLNRTATYIGSKKLAELLLKLLNNNEIQSNQNAISELSKKIEWRQNLLALALITKDNKENFEKLIEWTELQPQKISKSLNLVFYTTPILFIAAAVTYIFTNVPLWLYIAVAFFLVNLFLLVTQLKKIKKEVIDADKIASIIKQYGLIIEQIENEKFDSAKLNLLKEKLLNKSYTASKEIKSLSSLFSNIDTIQNGVAAILFNGAFLYHIHTLNTLIKWKKEYSKELVDWLEIIGDFEALNSLANFYCNNPSFVFPSLNSTYEIALKDLGHPLITEEKRICNDVIFKENNFIILTGSNMSGKSTFLRTLGINMVLAGIGAPICASEANIHPLNVIVFMRQTDSLTDSESYFFAEIKRLKQIIDKLKSEKCFVLLDEILKGTNSDDKQTGTIEVIKKLISKNAIGAIATHDLKVCDTTNDYPTKLINKCFEVEIIANDLAFDYKLRDGVCKNKSATFLMKKMEII</sequence>
<feature type="transmembrane region" description="Helical" evidence="4">
    <location>
        <begin position="21"/>
        <end position="44"/>
    </location>
</feature>
<dbReference type="Proteomes" id="UP001597549">
    <property type="component" value="Unassembled WGS sequence"/>
</dbReference>
<organism evidence="6 7">
    <name type="scientific">Flavobacterium ardleyense</name>
    <dbReference type="NCBI Taxonomy" id="2038737"/>
    <lineage>
        <taxon>Bacteria</taxon>
        <taxon>Pseudomonadati</taxon>
        <taxon>Bacteroidota</taxon>
        <taxon>Flavobacteriia</taxon>
        <taxon>Flavobacteriales</taxon>
        <taxon>Flavobacteriaceae</taxon>
        <taxon>Flavobacterium</taxon>
    </lineage>
</organism>
<accession>A0ABW5Z9L9</accession>
<dbReference type="SUPFAM" id="SSF52540">
    <property type="entry name" value="P-loop containing nucleoside triphosphate hydrolases"/>
    <property type="match status" value="1"/>
</dbReference>
<dbReference type="InterPro" id="IPR036187">
    <property type="entry name" value="DNA_mismatch_repair_MutS_sf"/>
</dbReference>